<keyword evidence="1" id="KW-0732">Signal</keyword>
<reference evidence="3" key="1">
    <citation type="journal article" date="2019" name="Int. J. Syst. Evol. Microbiol.">
        <title>The Global Catalogue of Microorganisms (GCM) 10K type strain sequencing project: providing services to taxonomists for standard genome sequencing and annotation.</title>
        <authorList>
            <consortium name="The Broad Institute Genomics Platform"/>
            <consortium name="The Broad Institute Genome Sequencing Center for Infectious Disease"/>
            <person name="Wu L."/>
            <person name="Ma J."/>
        </authorList>
    </citation>
    <scope>NUCLEOTIDE SEQUENCE [LARGE SCALE GENOMIC DNA]</scope>
    <source>
        <strain evidence="3">JCM 18958</strain>
    </source>
</reference>
<dbReference type="RefSeq" id="WP_345310518.1">
    <property type="nucleotide sequence ID" value="NZ_BAABLN010000005.1"/>
</dbReference>
<proteinExistence type="predicted"/>
<protein>
    <submittedName>
        <fullName evidence="2">Uncharacterized protein</fullName>
    </submittedName>
</protein>
<organism evidence="2 3">
    <name type="scientific">Kocuria gwangalliensis</name>
    <dbReference type="NCBI Taxonomy" id="501592"/>
    <lineage>
        <taxon>Bacteria</taxon>
        <taxon>Bacillati</taxon>
        <taxon>Actinomycetota</taxon>
        <taxon>Actinomycetes</taxon>
        <taxon>Micrococcales</taxon>
        <taxon>Micrococcaceae</taxon>
        <taxon>Kocuria</taxon>
    </lineage>
</organism>
<feature type="chain" id="PRO_5046062407" evidence="1">
    <location>
        <begin position="29"/>
        <end position="249"/>
    </location>
</feature>
<dbReference type="EMBL" id="BAABLN010000005">
    <property type="protein sequence ID" value="GAA4691942.1"/>
    <property type="molecule type" value="Genomic_DNA"/>
</dbReference>
<keyword evidence="3" id="KW-1185">Reference proteome</keyword>
<comment type="caution">
    <text evidence="2">The sequence shown here is derived from an EMBL/GenBank/DDBJ whole genome shotgun (WGS) entry which is preliminary data.</text>
</comment>
<feature type="signal peptide" evidence="1">
    <location>
        <begin position="1"/>
        <end position="28"/>
    </location>
</feature>
<evidence type="ECO:0000313" key="2">
    <source>
        <dbReference type="EMBL" id="GAA4691942.1"/>
    </source>
</evidence>
<sequence length="249" mass="25725">MRHSIRTASGTLGIAALALTLSAGPATAAPAGPGIPDCSTVPGSVAPSPTVPRPVHDRGVVVYEAGDVELHISQNAEGDIVVEVPGPVSTASKQELSYIGPEGVGSASAALCGSTAVVPVEADGTYRIRYRDTDGNTIRAIGEATAVVRDGQLKRVFTPNYRRGETVSVSNTARGTLVVKVPRHRADDVAWSLHRDGVTVRLNTDQLATTRLPGLPDGHYALSASSGDQAGPLSATTITFTVRNGWITG</sequence>
<name>A0ABP8WN50_9MICC</name>
<accession>A0ABP8WN50</accession>
<dbReference type="Proteomes" id="UP001501446">
    <property type="component" value="Unassembled WGS sequence"/>
</dbReference>
<evidence type="ECO:0000313" key="3">
    <source>
        <dbReference type="Proteomes" id="UP001501446"/>
    </source>
</evidence>
<evidence type="ECO:0000256" key="1">
    <source>
        <dbReference type="SAM" id="SignalP"/>
    </source>
</evidence>
<gene>
    <name evidence="2" type="ORF">GCM10025781_06460</name>
</gene>